<evidence type="ECO:0008006" key="4">
    <source>
        <dbReference type="Google" id="ProtNLM"/>
    </source>
</evidence>
<keyword evidence="3" id="KW-1185">Reference proteome</keyword>
<dbReference type="RefSeq" id="WP_378291607.1">
    <property type="nucleotide sequence ID" value="NZ_JBHULE010000019.1"/>
</dbReference>
<dbReference type="Proteomes" id="UP001597319">
    <property type="component" value="Unassembled WGS sequence"/>
</dbReference>
<organism evidence="2 3">
    <name type="scientific">Aquimarina rubra</name>
    <dbReference type="NCBI Taxonomy" id="1920033"/>
    <lineage>
        <taxon>Bacteria</taxon>
        <taxon>Pseudomonadati</taxon>
        <taxon>Bacteroidota</taxon>
        <taxon>Flavobacteriia</taxon>
        <taxon>Flavobacteriales</taxon>
        <taxon>Flavobacteriaceae</taxon>
        <taxon>Aquimarina</taxon>
    </lineage>
</organism>
<dbReference type="Gene3D" id="3.90.1720.10">
    <property type="entry name" value="endopeptidase domain like (from Nostoc punctiforme)"/>
    <property type="match status" value="1"/>
</dbReference>
<evidence type="ECO:0000256" key="1">
    <source>
        <dbReference type="SAM" id="MobiDB-lite"/>
    </source>
</evidence>
<feature type="region of interest" description="Disordered" evidence="1">
    <location>
        <begin position="20"/>
        <end position="57"/>
    </location>
</feature>
<reference evidence="3" key="1">
    <citation type="journal article" date="2019" name="Int. J. Syst. Evol. Microbiol.">
        <title>The Global Catalogue of Microorganisms (GCM) 10K type strain sequencing project: providing services to taxonomists for standard genome sequencing and annotation.</title>
        <authorList>
            <consortium name="The Broad Institute Genomics Platform"/>
            <consortium name="The Broad Institute Genome Sequencing Center for Infectious Disease"/>
            <person name="Wu L."/>
            <person name="Ma J."/>
        </authorList>
    </citation>
    <scope>NUCLEOTIDE SEQUENCE [LARGE SCALE GENOMIC DNA]</scope>
    <source>
        <strain evidence="3">KCTC 52274</strain>
    </source>
</reference>
<protein>
    <recommendedName>
        <fullName evidence="4">Peptidase C39-like domain-containing protein</fullName>
    </recommendedName>
</protein>
<gene>
    <name evidence="2" type="ORF">ACFSR1_08685</name>
</gene>
<feature type="compositionally biased region" description="Polar residues" evidence="1">
    <location>
        <begin position="33"/>
        <end position="57"/>
    </location>
</feature>
<sequence length="212" mass="23829">MKKVLPLFVSLIMMISCKDDQKQKTTDTENETESVQNNEDQDSKSNSTDRTNSSSKLTDVDLAQEVENFIICKKASTERNDCRNSITKTISKAFGLTEFSDPKLGYVIYDSIRPIAERSKNWLQLGSVTQETIDQALAHTNRGGLALIIDTAETYGHVVMIVPGDSKKSGSWNMKLPNVLSLTNYKPEKSFSNKSLSYAMKKSDDLRIFLRQ</sequence>
<comment type="caution">
    <text evidence="2">The sequence shown here is derived from an EMBL/GenBank/DDBJ whole genome shotgun (WGS) entry which is preliminary data.</text>
</comment>
<dbReference type="EMBL" id="JBHULE010000019">
    <property type="protein sequence ID" value="MFD2562747.1"/>
    <property type="molecule type" value="Genomic_DNA"/>
</dbReference>
<proteinExistence type="predicted"/>
<name>A0ABW5LGX8_9FLAO</name>
<dbReference type="PROSITE" id="PS51257">
    <property type="entry name" value="PROKAR_LIPOPROTEIN"/>
    <property type="match status" value="1"/>
</dbReference>
<evidence type="ECO:0000313" key="3">
    <source>
        <dbReference type="Proteomes" id="UP001597319"/>
    </source>
</evidence>
<evidence type="ECO:0000313" key="2">
    <source>
        <dbReference type="EMBL" id="MFD2562747.1"/>
    </source>
</evidence>
<accession>A0ABW5LGX8</accession>